<dbReference type="Proteomes" id="UP000596063">
    <property type="component" value="Chromosome"/>
</dbReference>
<feature type="signal peptide" evidence="1">
    <location>
        <begin position="1"/>
        <end position="29"/>
    </location>
</feature>
<evidence type="ECO:0000256" key="1">
    <source>
        <dbReference type="SAM" id="SignalP"/>
    </source>
</evidence>
<organism evidence="3 4">
    <name type="scientific">Spongiibacter nanhainus</name>
    <dbReference type="NCBI Taxonomy" id="2794344"/>
    <lineage>
        <taxon>Bacteria</taxon>
        <taxon>Pseudomonadati</taxon>
        <taxon>Pseudomonadota</taxon>
        <taxon>Gammaproteobacteria</taxon>
        <taxon>Cellvibrionales</taxon>
        <taxon>Spongiibacteraceae</taxon>
        <taxon>Spongiibacter</taxon>
    </lineage>
</organism>
<dbReference type="SUPFAM" id="SSF101874">
    <property type="entry name" value="YceI-like"/>
    <property type="match status" value="1"/>
</dbReference>
<keyword evidence="4" id="KW-1185">Reference proteome</keyword>
<dbReference type="RefSeq" id="WP_198569530.1">
    <property type="nucleotide sequence ID" value="NZ_CP066167.1"/>
</dbReference>
<dbReference type="SMART" id="SM00867">
    <property type="entry name" value="YceI"/>
    <property type="match status" value="1"/>
</dbReference>
<dbReference type="Pfam" id="PF04264">
    <property type="entry name" value="YceI"/>
    <property type="match status" value="1"/>
</dbReference>
<feature type="chain" id="PRO_5032325137" evidence="1">
    <location>
        <begin position="30"/>
        <end position="201"/>
    </location>
</feature>
<keyword evidence="1" id="KW-0732">Signal</keyword>
<dbReference type="InterPro" id="IPR007372">
    <property type="entry name" value="Lipid/polyisoprenoid-bd_YceI"/>
</dbReference>
<dbReference type="KEGG" id="snan:I6N98_17080"/>
<dbReference type="EMBL" id="CP066167">
    <property type="protein sequence ID" value="QQD18032.1"/>
    <property type="molecule type" value="Genomic_DNA"/>
</dbReference>
<gene>
    <name evidence="3" type="ORF">I6N98_17080</name>
</gene>
<dbReference type="PANTHER" id="PTHR34406">
    <property type="entry name" value="PROTEIN YCEI"/>
    <property type="match status" value="1"/>
</dbReference>
<dbReference type="AlphaFoldDB" id="A0A7T4R0I9"/>
<accession>A0A7T4R0I9</accession>
<sequence>MIKQLLSRSLLSLSLIGSLMLGLAAPLHAADYTIDTKGAHAFIQFRIKHLGYSWLYGRFNDFEGDFSYDPDKPEASSVKVKIDVASIDSNHAERDKHLRGDDFLDVEKYPTATFVSTSFTPTGEDTAELKGELTLRGVTKPITIAVTEIGAGKDPWGGYRQGFTGKTEFALKDFGIDYDLGPASRTVELILDVEGIAKTMM</sequence>
<dbReference type="InterPro" id="IPR036761">
    <property type="entry name" value="TTHA0802/YceI-like_sf"/>
</dbReference>
<protein>
    <submittedName>
        <fullName evidence="3">YceI family protein</fullName>
    </submittedName>
</protein>
<feature type="domain" description="Lipid/polyisoprenoid-binding YceI-like" evidence="2">
    <location>
        <begin position="31"/>
        <end position="196"/>
    </location>
</feature>
<proteinExistence type="predicted"/>
<reference evidence="3 4" key="1">
    <citation type="submission" date="2020-12" db="EMBL/GenBank/DDBJ databases">
        <authorList>
            <person name="Shan Y."/>
        </authorList>
    </citation>
    <scope>NUCLEOTIDE SEQUENCE [LARGE SCALE GENOMIC DNA]</scope>
    <source>
        <strain evidence="4">csc3.9</strain>
    </source>
</reference>
<name>A0A7T4R0I9_9GAMM</name>
<dbReference type="NCBIfam" id="NF002994">
    <property type="entry name" value="PRK03757.1"/>
    <property type="match status" value="1"/>
</dbReference>
<dbReference type="Gene3D" id="2.40.128.110">
    <property type="entry name" value="Lipid/polyisoprenoid-binding, YceI-like"/>
    <property type="match status" value="1"/>
</dbReference>
<evidence type="ECO:0000259" key="2">
    <source>
        <dbReference type="SMART" id="SM00867"/>
    </source>
</evidence>
<dbReference type="PANTHER" id="PTHR34406:SF1">
    <property type="entry name" value="PROTEIN YCEI"/>
    <property type="match status" value="1"/>
</dbReference>
<evidence type="ECO:0000313" key="4">
    <source>
        <dbReference type="Proteomes" id="UP000596063"/>
    </source>
</evidence>
<evidence type="ECO:0000313" key="3">
    <source>
        <dbReference type="EMBL" id="QQD18032.1"/>
    </source>
</evidence>